<evidence type="ECO:0000313" key="3">
    <source>
        <dbReference type="Proteomes" id="UP000427281"/>
    </source>
</evidence>
<dbReference type="InterPro" id="IPR013785">
    <property type="entry name" value="Aldolase_TIM"/>
</dbReference>
<organism evidence="2 3">
    <name type="scientific">Gimesia benthica</name>
    <dbReference type="NCBI Taxonomy" id="2608982"/>
    <lineage>
        <taxon>Bacteria</taxon>
        <taxon>Pseudomonadati</taxon>
        <taxon>Planctomycetota</taxon>
        <taxon>Planctomycetia</taxon>
        <taxon>Planctomycetales</taxon>
        <taxon>Planctomycetaceae</taxon>
        <taxon>Gimesia</taxon>
    </lineage>
</organism>
<dbReference type="SUPFAM" id="SSF51445">
    <property type="entry name" value="(Trans)glycosidases"/>
    <property type="match status" value="1"/>
</dbReference>
<evidence type="ECO:0000313" key="2">
    <source>
        <dbReference type="EMBL" id="QGQ25912.1"/>
    </source>
</evidence>
<dbReference type="InterPro" id="IPR017853">
    <property type="entry name" value="GH"/>
</dbReference>
<dbReference type="Pfam" id="PF03537">
    <property type="entry name" value="Glyco_hydro_114"/>
    <property type="match status" value="1"/>
</dbReference>
<dbReference type="EMBL" id="CP043930">
    <property type="protein sequence ID" value="QGQ25912.1"/>
    <property type="molecule type" value="Genomic_DNA"/>
</dbReference>
<keyword evidence="3" id="KW-1185">Reference proteome</keyword>
<feature type="domain" description="Glycoside-hydrolase family GH114 TIM-barrel" evidence="1">
    <location>
        <begin position="75"/>
        <end position="235"/>
    </location>
</feature>
<dbReference type="KEGG" id="gim:F1728_26015"/>
<evidence type="ECO:0000259" key="1">
    <source>
        <dbReference type="Pfam" id="PF03537"/>
    </source>
</evidence>
<dbReference type="PANTHER" id="PTHR35882">
    <property type="entry name" value="PELA"/>
    <property type="match status" value="1"/>
</dbReference>
<dbReference type="RefSeq" id="WP_155366496.1">
    <property type="nucleotide sequence ID" value="NZ_CP043930.1"/>
</dbReference>
<dbReference type="Gene3D" id="3.20.20.70">
    <property type="entry name" value="Aldolase class I"/>
    <property type="match status" value="1"/>
</dbReference>
<name>A0A6I6AK00_9PLAN</name>
<gene>
    <name evidence="2" type="ORF">F1728_26015</name>
</gene>
<dbReference type="AlphaFoldDB" id="A0A6I6AK00"/>
<sequence>MRPGKLKPPATGIKTMHVRCYSIVLLLLSILLTGTARVESAHKPAFVPTSYQLYYGSEPRLLKQLRDRIRPGQVIVIELRGLQPDQVADLVKAAHQKQAKVIAYLSIGELGQLEKANFEKYLKRSPNGYPLSEIVFGKNQTFESWYVDVSYGEWRGFLMERIKRMYAQKIDGLFLDTVDTADLYLNRKEWSIPRRAKSVTAMIGLIRDIKRFDPEKFIMQNRGLNLIGKTAIVGDKSQMVVLALDLAHKHPGNPDGLLWESAFAHSGDWIESKEREMIRIQKNGFTTVFTLGYSDTSVSADTFFRKSKADGFIPGWASSTTKLHLELTQQPPGK</sequence>
<reference evidence="2 3" key="1">
    <citation type="submission" date="2019-09" db="EMBL/GenBank/DDBJ databases">
        <title>Gimesia benthica sp. nov., a novel bacterium isolated from deep-sea water of the Northwest Indian Ocean.</title>
        <authorList>
            <person name="Dai X."/>
        </authorList>
    </citation>
    <scope>NUCLEOTIDE SEQUENCE [LARGE SCALE GENOMIC DNA]</scope>
    <source>
        <strain evidence="2 3">E7</strain>
    </source>
</reference>
<dbReference type="Proteomes" id="UP000427281">
    <property type="component" value="Chromosome"/>
</dbReference>
<accession>A0A6I6AK00</accession>
<dbReference type="InterPro" id="IPR004352">
    <property type="entry name" value="GH114_TIM-barrel"/>
</dbReference>
<dbReference type="PANTHER" id="PTHR35882:SF2">
    <property type="entry name" value="PELA"/>
    <property type="match status" value="1"/>
</dbReference>
<proteinExistence type="predicted"/>
<protein>
    <recommendedName>
        <fullName evidence="1">Glycoside-hydrolase family GH114 TIM-barrel domain-containing protein</fullName>
    </recommendedName>
</protein>